<evidence type="ECO:0000313" key="1">
    <source>
        <dbReference type="EMBL" id="KAJ0048872.1"/>
    </source>
</evidence>
<keyword evidence="2" id="KW-1185">Reference proteome</keyword>
<organism evidence="1 2">
    <name type="scientific">Pistacia integerrima</name>
    <dbReference type="NCBI Taxonomy" id="434235"/>
    <lineage>
        <taxon>Eukaryota</taxon>
        <taxon>Viridiplantae</taxon>
        <taxon>Streptophyta</taxon>
        <taxon>Embryophyta</taxon>
        <taxon>Tracheophyta</taxon>
        <taxon>Spermatophyta</taxon>
        <taxon>Magnoliopsida</taxon>
        <taxon>eudicotyledons</taxon>
        <taxon>Gunneridae</taxon>
        <taxon>Pentapetalae</taxon>
        <taxon>rosids</taxon>
        <taxon>malvids</taxon>
        <taxon>Sapindales</taxon>
        <taxon>Anacardiaceae</taxon>
        <taxon>Pistacia</taxon>
    </lineage>
</organism>
<protein>
    <submittedName>
        <fullName evidence="1">Uncharacterized protein</fullName>
    </submittedName>
</protein>
<sequence>MDAVELGYPVDVPKLMGSDGFGRARVTVNEVEAVACESNTRVSIIVNTPIERCSTFLRQKDVTSTVNDLESTWDKIQKTEPRKHDSQLPSLHVEDSSAQLKSGSTSCPSSTSRSEVQRKTGKVSRSSSGCSKRPRLAQLEDNMSSAGVNDIKDISDNVGPHPTTKCNPLEKSQTVKQKSHVSGKRGDKRNFKVSMKAKYDSFSMRAGLMSFSSAAGGNNFFGAYGLKSDIDDITKHVDDLSLRDLLDGTYKCPSLGKDKGKKATTMNESFVQSVRKACSILPLAKPPQSQNFTEVDSCTNKKLVTCPSSSISSVSSSVDVDKGDSCSPGLSSCNKESCSKPGATTNLDFPLYQPKDILERLALPRPKDLEALLLDAAKPSAPSRNNSDIRSGKHISRRASLPPFPWSHTYNGHCRTNSDAVKLLTSRSTCQGRWARIDSSAILGASTDSFTNLELLTYDQSLVPPSTSVSTPWCEWGSSSIVTSSKSSLVNPESGAEQKDPVNAPYLEESNKTDGHGFDRAGHCPRIVAAAETLCDMAARSSRKKPDGVLGWLKKPSQKAMKARKSKSFEKPGAFITRFSQSGPDNLVRSGINKITPSKRPKLSTMESKKNPSHTNGIRKGLTNWSAPRSSRSSPSKSVRDSIAETKHSTADNLRQSCMMPPPSRVLDKTCNGQQKIQTIMPADWDRGRDRVD</sequence>
<dbReference type="EMBL" id="CM047737">
    <property type="protein sequence ID" value="KAJ0048872.1"/>
    <property type="molecule type" value="Genomic_DNA"/>
</dbReference>
<evidence type="ECO:0000313" key="2">
    <source>
        <dbReference type="Proteomes" id="UP001163603"/>
    </source>
</evidence>
<dbReference type="Proteomes" id="UP001163603">
    <property type="component" value="Chromosome 2"/>
</dbReference>
<gene>
    <name evidence="1" type="ORF">Pint_15083</name>
</gene>
<name>A0ACC0ZE40_9ROSI</name>
<reference evidence="2" key="1">
    <citation type="journal article" date="2023" name="G3 (Bethesda)">
        <title>Genome assembly and association tests identify interacting loci associated with vigor, precocity, and sex in interspecific pistachio rootstocks.</title>
        <authorList>
            <person name="Palmer W."/>
            <person name="Jacygrad E."/>
            <person name="Sagayaradj S."/>
            <person name="Cavanaugh K."/>
            <person name="Han R."/>
            <person name="Bertier L."/>
            <person name="Beede B."/>
            <person name="Kafkas S."/>
            <person name="Golino D."/>
            <person name="Preece J."/>
            <person name="Michelmore R."/>
        </authorList>
    </citation>
    <scope>NUCLEOTIDE SEQUENCE [LARGE SCALE GENOMIC DNA]</scope>
</reference>
<comment type="caution">
    <text evidence="1">The sequence shown here is derived from an EMBL/GenBank/DDBJ whole genome shotgun (WGS) entry which is preliminary data.</text>
</comment>
<proteinExistence type="predicted"/>
<accession>A0ACC0ZE40</accession>